<evidence type="ECO:0000256" key="3">
    <source>
        <dbReference type="PIRSR" id="PIRSR603782-1"/>
    </source>
</evidence>
<dbReference type="Gene3D" id="3.40.30.10">
    <property type="entry name" value="Glutaredoxin"/>
    <property type="match status" value="1"/>
</dbReference>
<evidence type="ECO:0000259" key="6">
    <source>
        <dbReference type="PROSITE" id="PS51352"/>
    </source>
</evidence>
<evidence type="ECO:0000313" key="8">
    <source>
        <dbReference type="Proteomes" id="UP000199544"/>
    </source>
</evidence>
<dbReference type="AlphaFoldDB" id="A0A1G9WLE0"/>
<dbReference type="EMBL" id="FNHW01000001">
    <property type="protein sequence ID" value="SDM85354.1"/>
    <property type="molecule type" value="Genomic_DNA"/>
</dbReference>
<feature type="signal peptide" evidence="5">
    <location>
        <begin position="1"/>
        <end position="24"/>
    </location>
</feature>
<dbReference type="InterPro" id="IPR003782">
    <property type="entry name" value="SCO1/SenC"/>
</dbReference>
<comment type="similarity">
    <text evidence="1">Belongs to the SCO1/2 family.</text>
</comment>
<dbReference type="CDD" id="cd02968">
    <property type="entry name" value="SCO"/>
    <property type="match status" value="1"/>
</dbReference>
<dbReference type="InterPro" id="IPR036249">
    <property type="entry name" value="Thioredoxin-like_sf"/>
</dbReference>
<organism evidence="7 8">
    <name type="scientific">Fictibacillus solisalsi</name>
    <dbReference type="NCBI Taxonomy" id="459525"/>
    <lineage>
        <taxon>Bacteria</taxon>
        <taxon>Bacillati</taxon>
        <taxon>Bacillota</taxon>
        <taxon>Bacilli</taxon>
        <taxon>Bacillales</taxon>
        <taxon>Fictibacillaceae</taxon>
        <taxon>Fictibacillus</taxon>
    </lineage>
</organism>
<feature type="binding site" evidence="3">
    <location>
        <position position="81"/>
    </location>
    <ligand>
        <name>Cu cation</name>
        <dbReference type="ChEBI" id="CHEBI:23378"/>
    </ligand>
</feature>
<dbReference type="Pfam" id="PF13115">
    <property type="entry name" value="YtkA"/>
    <property type="match status" value="1"/>
</dbReference>
<evidence type="ECO:0000256" key="4">
    <source>
        <dbReference type="PIRSR" id="PIRSR603782-2"/>
    </source>
</evidence>
<evidence type="ECO:0000256" key="5">
    <source>
        <dbReference type="SAM" id="SignalP"/>
    </source>
</evidence>
<keyword evidence="2 3" id="KW-0186">Copper</keyword>
<keyword evidence="8" id="KW-1185">Reference proteome</keyword>
<dbReference type="RefSeq" id="WP_170834302.1">
    <property type="nucleotide sequence ID" value="NZ_FNHW01000001.1"/>
</dbReference>
<evidence type="ECO:0000256" key="2">
    <source>
        <dbReference type="ARBA" id="ARBA00023008"/>
    </source>
</evidence>
<evidence type="ECO:0000313" key="7">
    <source>
        <dbReference type="EMBL" id="SDM85354.1"/>
    </source>
</evidence>
<dbReference type="PROSITE" id="PS51352">
    <property type="entry name" value="THIOREDOXIN_2"/>
    <property type="match status" value="1"/>
</dbReference>
<dbReference type="InterPro" id="IPR032693">
    <property type="entry name" value="YtkA-like_dom"/>
</dbReference>
<accession>A0A1G9WLE0</accession>
<evidence type="ECO:0000256" key="1">
    <source>
        <dbReference type="ARBA" id="ARBA00010996"/>
    </source>
</evidence>
<proteinExistence type="inferred from homology"/>
<keyword evidence="4" id="KW-1015">Disulfide bond</keyword>
<dbReference type="Pfam" id="PF02630">
    <property type="entry name" value="SCO1-SenC"/>
    <property type="match status" value="1"/>
</dbReference>
<dbReference type="PANTHER" id="PTHR12151:SF25">
    <property type="entry name" value="LINALOOL DEHYDRATASE_ISOMERASE DOMAIN-CONTAINING PROTEIN"/>
    <property type="match status" value="1"/>
</dbReference>
<feature type="chain" id="PRO_5038357249" evidence="5">
    <location>
        <begin position="25"/>
        <end position="315"/>
    </location>
</feature>
<dbReference type="PANTHER" id="PTHR12151">
    <property type="entry name" value="ELECTRON TRANSPORT PROTIN SCO1/SENC FAMILY MEMBER"/>
    <property type="match status" value="1"/>
</dbReference>
<gene>
    <name evidence="7" type="ORF">SAMN04488137_2249</name>
</gene>
<feature type="binding site" evidence="3">
    <location>
        <position position="85"/>
    </location>
    <ligand>
        <name>Cu cation</name>
        <dbReference type="ChEBI" id="CHEBI:23378"/>
    </ligand>
</feature>
<keyword evidence="5" id="KW-0732">Signal</keyword>
<feature type="binding site" evidence="3">
    <location>
        <position position="171"/>
    </location>
    <ligand>
        <name>Cu cation</name>
        <dbReference type="ChEBI" id="CHEBI:23378"/>
    </ligand>
</feature>
<reference evidence="8" key="1">
    <citation type="submission" date="2016-10" db="EMBL/GenBank/DDBJ databases">
        <authorList>
            <person name="Varghese N."/>
            <person name="Submissions S."/>
        </authorList>
    </citation>
    <scope>NUCLEOTIDE SEQUENCE [LARGE SCALE GENOMIC DNA]</scope>
    <source>
        <strain evidence="8">CGMCC 1.6854</strain>
    </source>
</reference>
<feature type="domain" description="Thioredoxin" evidence="6">
    <location>
        <begin position="43"/>
        <end position="212"/>
    </location>
</feature>
<protein>
    <submittedName>
        <fullName evidence="7">Cytochrome oxidase Cu insertion factor, SCO1/SenC/PrrC family</fullName>
    </submittedName>
</protein>
<name>A0A1G9WLE0_9BACL</name>
<dbReference type="SUPFAM" id="SSF52833">
    <property type="entry name" value="Thioredoxin-like"/>
    <property type="match status" value="1"/>
</dbReference>
<dbReference type="InterPro" id="IPR013766">
    <property type="entry name" value="Thioredoxin_domain"/>
</dbReference>
<dbReference type="Proteomes" id="UP000199544">
    <property type="component" value="Unassembled WGS sequence"/>
</dbReference>
<sequence>MKRRIACLLSAVLVLVLASCSSQDKHDDMNMSMGKSKEVKANDSLNWKVDSFTYTDEKGKPFSLNQLEGKVWLANFIFTNCETVCPPMTAHMAKLQDMLAKEKIPADIVSFSVDPKRDSPTQLRAFGKKFDSDFTNWHFLTGYSQKEIETFAKSSFKAAVSAEPTSDQFIHGTSFYLVNSKGNVLKRYDGVQNVPFDQIVKDTKAAADQARNVQKDENAEEIEPVKVELTITGKDTPTIKAAVSQNGEPVNDADEVLFELWRSAEKRHKKIEIKEAENGVYSLKTHNLKPGKYMVISHVTARGMHTMPKKEFMVQ</sequence>
<dbReference type="STRING" id="459525.SAMN04488137_2249"/>
<dbReference type="PROSITE" id="PS51257">
    <property type="entry name" value="PROKAR_LIPOPROTEIN"/>
    <property type="match status" value="1"/>
</dbReference>
<dbReference type="GO" id="GO:0046872">
    <property type="term" value="F:metal ion binding"/>
    <property type="evidence" value="ECO:0007669"/>
    <property type="project" value="UniProtKB-KW"/>
</dbReference>
<keyword evidence="3" id="KW-0479">Metal-binding</keyword>
<feature type="disulfide bond" description="Redox-active" evidence="4">
    <location>
        <begin position="81"/>
        <end position="85"/>
    </location>
</feature>